<evidence type="ECO:0000313" key="5">
    <source>
        <dbReference type="Proteomes" id="UP001524473"/>
    </source>
</evidence>
<dbReference type="PANTHER" id="PTHR43308:SF5">
    <property type="entry name" value="S-LAYER PROTEIN _ PEPTIDOGLYCAN ENDO-BETA-N-ACETYLGLUCOSAMINIDASE"/>
    <property type="match status" value="1"/>
</dbReference>
<protein>
    <submittedName>
        <fullName evidence="4">S-layer homology domain-containing protein</fullName>
    </submittedName>
</protein>
<keyword evidence="5" id="KW-1185">Reference proteome</keyword>
<dbReference type="Gene3D" id="3.20.20.190">
    <property type="entry name" value="Phosphatidylinositol (PI) phosphodiesterase"/>
    <property type="match status" value="1"/>
</dbReference>
<accession>A0ABT1S1P0</accession>
<evidence type="ECO:0000259" key="3">
    <source>
        <dbReference type="PROSITE" id="PS51272"/>
    </source>
</evidence>
<feature type="chain" id="PRO_5046781154" evidence="2">
    <location>
        <begin position="29"/>
        <end position="453"/>
    </location>
</feature>
<evidence type="ECO:0000313" key="4">
    <source>
        <dbReference type="EMBL" id="MCQ4840856.1"/>
    </source>
</evidence>
<gene>
    <name evidence="4" type="ORF">NE695_13155</name>
</gene>
<dbReference type="PROSITE" id="PS51272">
    <property type="entry name" value="SLH"/>
    <property type="match status" value="3"/>
</dbReference>
<dbReference type="EMBL" id="JANFZH010000032">
    <property type="protein sequence ID" value="MCQ4840856.1"/>
    <property type="molecule type" value="Genomic_DNA"/>
</dbReference>
<feature type="domain" description="SLH" evidence="3">
    <location>
        <begin position="159"/>
        <end position="222"/>
    </location>
</feature>
<feature type="domain" description="SLH" evidence="3">
    <location>
        <begin position="96"/>
        <end position="156"/>
    </location>
</feature>
<keyword evidence="2" id="KW-0732">Signal</keyword>
<dbReference type="SUPFAM" id="SSF51695">
    <property type="entry name" value="PLC-like phosphodiesterases"/>
    <property type="match status" value="1"/>
</dbReference>
<proteinExistence type="predicted"/>
<dbReference type="RefSeq" id="WP_256192079.1">
    <property type="nucleotide sequence ID" value="NZ_CATZHN010000032.1"/>
</dbReference>
<comment type="caution">
    <text evidence="4">The sequence shown here is derived from an EMBL/GenBank/DDBJ whole genome shotgun (WGS) entry which is preliminary data.</text>
</comment>
<organism evidence="4 5">
    <name type="scientific">Neglectibacter timonensis</name>
    <dbReference type="NCBI Taxonomy" id="1776382"/>
    <lineage>
        <taxon>Bacteria</taxon>
        <taxon>Bacillati</taxon>
        <taxon>Bacillota</taxon>
        <taxon>Clostridia</taxon>
        <taxon>Eubacteriales</taxon>
        <taxon>Oscillospiraceae</taxon>
        <taxon>Neglectibacter</taxon>
    </lineage>
</organism>
<feature type="domain" description="SLH" evidence="3">
    <location>
        <begin position="31"/>
        <end position="94"/>
    </location>
</feature>
<name>A0ABT1S1P0_9FIRM</name>
<keyword evidence="1" id="KW-0677">Repeat</keyword>
<dbReference type="Pfam" id="PF00395">
    <property type="entry name" value="SLH"/>
    <property type="match status" value="3"/>
</dbReference>
<evidence type="ECO:0000256" key="2">
    <source>
        <dbReference type="SAM" id="SignalP"/>
    </source>
</evidence>
<feature type="signal peptide" evidence="2">
    <location>
        <begin position="1"/>
        <end position="28"/>
    </location>
</feature>
<dbReference type="PANTHER" id="PTHR43308">
    <property type="entry name" value="OUTER MEMBRANE PROTEIN ALPHA-RELATED"/>
    <property type="match status" value="1"/>
</dbReference>
<dbReference type="Proteomes" id="UP001524473">
    <property type="component" value="Unassembled WGS sequence"/>
</dbReference>
<sequence length="453" mass="50506">MRGKIWRTAVAVVLSGIFILNAVCPAAAAEAVAGFPDVPVDAWYAEPVRYLARVGIIGGKEDGKFHPEAQITRAEFLKLLAMASGKDLTSQRLGGSFSDVPENAWYTKYVYWGVREKIINGVGDGCFAPDSPITRQQIAVILWRYNKNALGKIMPRYQKTYFKDASAVSGWAKKEVEAVEGAGIICGYSDRTFRPQNNASRAEAAQILYKYLSAYREYKRGCSLDDLRYVMHGGGEVGGRYQVSNSLEALQEASRSQNRIVELDFSWTTDNQLVCLHNWGGAYPPKSTLNGFLQAKIYGALTPMGMESLSSWLRAHPEVQIVADFKERSVEGLRLISTYYPDLLGQFIPYLYHTSDYEAIHNLGYENMILIFYQMTAAERGKVKENVAFARDKALTAIAVSPDQKIEEYEAEAKKAGIPLLSFVIDSPTTMRSLAQQGTDGFITNKQTIKIQW</sequence>
<evidence type="ECO:0000256" key="1">
    <source>
        <dbReference type="ARBA" id="ARBA00022737"/>
    </source>
</evidence>
<dbReference type="InterPro" id="IPR001119">
    <property type="entry name" value="SLH_dom"/>
</dbReference>
<dbReference type="InterPro" id="IPR051465">
    <property type="entry name" value="Cell_Envelope_Struct_Comp"/>
</dbReference>
<reference evidence="4 5" key="1">
    <citation type="submission" date="2022-06" db="EMBL/GenBank/DDBJ databases">
        <title>Isolation of gut microbiota from human fecal samples.</title>
        <authorList>
            <person name="Pamer E.G."/>
            <person name="Barat B."/>
            <person name="Waligurski E."/>
            <person name="Medina S."/>
            <person name="Paddock L."/>
            <person name="Mostad J."/>
        </authorList>
    </citation>
    <scope>NUCLEOTIDE SEQUENCE [LARGE SCALE GENOMIC DNA]</scope>
    <source>
        <strain evidence="4 5">DFI.9.73</strain>
    </source>
</reference>
<dbReference type="InterPro" id="IPR017946">
    <property type="entry name" value="PLC-like_Pdiesterase_TIM-brl"/>
</dbReference>